<dbReference type="Proteomes" id="UP000269396">
    <property type="component" value="Unassembled WGS sequence"/>
</dbReference>
<evidence type="ECO:0000313" key="2">
    <source>
        <dbReference type="Proteomes" id="UP000269396"/>
    </source>
</evidence>
<reference evidence="1 2" key="1">
    <citation type="submission" date="2018-11" db="EMBL/GenBank/DDBJ databases">
        <authorList>
            <consortium name="Pathogen Informatics"/>
        </authorList>
    </citation>
    <scope>NUCLEOTIDE SEQUENCE [LARGE SCALE GENOMIC DNA]</scope>
    <source>
        <strain>Denwood</strain>
        <strain evidence="2">Zambia</strain>
    </source>
</reference>
<accession>A0A183PVV5</accession>
<keyword evidence="2" id="KW-1185">Reference proteome</keyword>
<name>A0A183PVV5_9TREM</name>
<proteinExistence type="predicted"/>
<protein>
    <submittedName>
        <fullName evidence="1">Uncharacterized protein</fullName>
    </submittedName>
</protein>
<evidence type="ECO:0000313" key="1">
    <source>
        <dbReference type="EMBL" id="VDP77230.1"/>
    </source>
</evidence>
<dbReference type="EMBL" id="UZAL01040564">
    <property type="protein sequence ID" value="VDP77230.1"/>
    <property type="molecule type" value="Genomic_DNA"/>
</dbReference>
<gene>
    <name evidence="1" type="ORF">SMTD_LOCUS18491</name>
</gene>
<dbReference type="AlphaFoldDB" id="A0A183PVV5"/>
<organism evidence="1 2">
    <name type="scientific">Schistosoma mattheei</name>
    <dbReference type="NCBI Taxonomy" id="31246"/>
    <lineage>
        <taxon>Eukaryota</taxon>
        <taxon>Metazoa</taxon>
        <taxon>Spiralia</taxon>
        <taxon>Lophotrochozoa</taxon>
        <taxon>Platyhelminthes</taxon>
        <taxon>Trematoda</taxon>
        <taxon>Digenea</taxon>
        <taxon>Strigeidida</taxon>
        <taxon>Schistosomatoidea</taxon>
        <taxon>Schistosomatidae</taxon>
        <taxon>Schistosoma</taxon>
    </lineage>
</organism>
<sequence length="225" mass="25393">MSTSEGKHGIQWTSRMQLDDLDFANDLALLSQTQQQMQEKTTSVAAASAAVANKQVTKSIRADKQKYVEDLAKTAEQAATEGNIKLYDTKKKRAEKCSKPQRLIKGKEGKTITVIQEKRNRWVGHYEELVNRPAPLDLSDIEAAHTDTPTAVTRRKIEGVSTAIRQIMCWKTARPENIPADALKLDMEATANMLDILLRKIWEEEQVPTDWITHHGTRGRKSEQV</sequence>